<dbReference type="GeneID" id="87858649"/>
<dbReference type="EMBL" id="JAUEPP010000004">
    <property type="protein sequence ID" value="KAK3344573.1"/>
    <property type="molecule type" value="Genomic_DNA"/>
</dbReference>
<keyword evidence="1" id="KW-0732">Signal</keyword>
<dbReference type="RefSeq" id="XP_062681186.1">
    <property type="nucleotide sequence ID" value="XM_062821495.1"/>
</dbReference>
<sequence>MVFPACITYAFLSILCFSEVVDCSLETSKNWTQSLHVTFARHKGRKVSSLFHLVFRLFSSQPAPQQPSRWHHLNGNMIAIPRSAAAALPRMHVPAPRYMIFQFYSLLTLCVWKLCVTTFASFTLAVIAIHQVLDVDYQWSSPTFDSIPIIPFHSHHRVFLTWR</sequence>
<protein>
    <recommendedName>
        <fullName evidence="4">Secreted protein</fullName>
    </recommendedName>
</protein>
<evidence type="ECO:0000313" key="3">
    <source>
        <dbReference type="Proteomes" id="UP001278500"/>
    </source>
</evidence>
<accession>A0AAE0MRG2</accession>
<name>A0AAE0MRG2_9PEZI</name>
<dbReference type="Proteomes" id="UP001278500">
    <property type="component" value="Unassembled WGS sequence"/>
</dbReference>
<dbReference type="AlphaFoldDB" id="A0AAE0MRG2"/>
<feature type="signal peptide" evidence="1">
    <location>
        <begin position="1"/>
        <end position="23"/>
    </location>
</feature>
<reference evidence="2" key="1">
    <citation type="journal article" date="2023" name="Mol. Phylogenet. Evol.">
        <title>Genome-scale phylogeny and comparative genomics of the fungal order Sordariales.</title>
        <authorList>
            <person name="Hensen N."/>
            <person name="Bonometti L."/>
            <person name="Westerberg I."/>
            <person name="Brannstrom I.O."/>
            <person name="Guillou S."/>
            <person name="Cros-Aarteil S."/>
            <person name="Calhoun S."/>
            <person name="Haridas S."/>
            <person name="Kuo A."/>
            <person name="Mondo S."/>
            <person name="Pangilinan J."/>
            <person name="Riley R."/>
            <person name="LaButti K."/>
            <person name="Andreopoulos B."/>
            <person name="Lipzen A."/>
            <person name="Chen C."/>
            <person name="Yan M."/>
            <person name="Daum C."/>
            <person name="Ng V."/>
            <person name="Clum A."/>
            <person name="Steindorff A."/>
            <person name="Ohm R.A."/>
            <person name="Martin F."/>
            <person name="Silar P."/>
            <person name="Natvig D.O."/>
            <person name="Lalanne C."/>
            <person name="Gautier V."/>
            <person name="Ament-Velasquez S.L."/>
            <person name="Kruys A."/>
            <person name="Hutchinson M.I."/>
            <person name="Powell A.J."/>
            <person name="Barry K."/>
            <person name="Miller A.N."/>
            <person name="Grigoriev I.V."/>
            <person name="Debuchy R."/>
            <person name="Gladieux P."/>
            <person name="Hiltunen Thoren M."/>
            <person name="Johannesson H."/>
        </authorList>
    </citation>
    <scope>NUCLEOTIDE SEQUENCE</scope>
    <source>
        <strain evidence="2">CBS 560.94</strain>
    </source>
</reference>
<keyword evidence="3" id="KW-1185">Reference proteome</keyword>
<organism evidence="2 3">
    <name type="scientific">Neurospora tetraspora</name>
    <dbReference type="NCBI Taxonomy" id="94610"/>
    <lineage>
        <taxon>Eukaryota</taxon>
        <taxon>Fungi</taxon>
        <taxon>Dikarya</taxon>
        <taxon>Ascomycota</taxon>
        <taxon>Pezizomycotina</taxon>
        <taxon>Sordariomycetes</taxon>
        <taxon>Sordariomycetidae</taxon>
        <taxon>Sordariales</taxon>
        <taxon>Sordariaceae</taxon>
        <taxon>Neurospora</taxon>
    </lineage>
</organism>
<evidence type="ECO:0000313" key="2">
    <source>
        <dbReference type="EMBL" id="KAK3344573.1"/>
    </source>
</evidence>
<comment type="caution">
    <text evidence="2">The sequence shown here is derived from an EMBL/GenBank/DDBJ whole genome shotgun (WGS) entry which is preliminary data.</text>
</comment>
<proteinExistence type="predicted"/>
<feature type="chain" id="PRO_5042282827" description="Secreted protein" evidence="1">
    <location>
        <begin position="24"/>
        <end position="163"/>
    </location>
</feature>
<evidence type="ECO:0008006" key="4">
    <source>
        <dbReference type="Google" id="ProtNLM"/>
    </source>
</evidence>
<reference evidence="2" key="2">
    <citation type="submission" date="2023-06" db="EMBL/GenBank/DDBJ databases">
        <authorList>
            <consortium name="Lawrence Berkeley National Laboratory"/>
            <person name="Haridas S."/>
            <person name="Hensen N."/>
            <person name="Bonometti L."/>
            <person name="Westerberg I."/>
            <person name="Brannstrom I.O."/>
            <person name="Guillou S."/>
            <person name="Cros-Aarteil S."/>
            <person name="Calhoun S."/>
            <person name="Kuo A."/>
            <person name="Mondo S."/>
            <person name="Pangilinan J."/>
            <person name="Riley R."/>
            <person name="Labutti K."/>
            <person name="Andreopoulos B."/>
            <person name="Lipzen A."/>
            <person name="Chen C."/>
            <person name="Yanf M."/>
            <person name="Daum C."/>
            <person name="Ng V."/>
            <person name="Clum A."/>
            <person name="Steindorff A."/>
            <person name="Ohm R."/>
            <person name="Martin F."/>
            <person name="Silar P."/>
            <person name="Natvig D."/>
            <person name="Lalanne C."/>
            <person name="Gautier V."/>
            <person name="Ament-Velasquez S.L."/>
            <person name="Kruys A."/>
            <person name="Hutchinson M.I."/>
            <person name="Powell A.J."/>
            <person name="Barry K."/>
            <person name="Miller A.N."/>
            <person name="Grigoriev I.V."/>
            <person name="Debuchy R."/>
            <person name="Gladieux P."/>
            <person name="Thoren M.H."/>
            <person name="Johannesson H."/>
        </authorList>
    </citation>
    <scope>NUCLEOTIDE SEQUENCE</scope>
    <source>
        <strain evidence="2">CBS 560.94</strain>
    </source>
</reference>
<gene>
    <name evidence="2" type="ORF">B0H65DRAFT_180213</name>
</gene>
<evidence type="ECO:0000256" key="1">
    <source>
        <dbReference type="SAM" id="SignalP"/>
    </source>
</evidence>